<feature type="non-terminal residue" evidence="6">
    <location>
        <position position="1"/>
    </location>
</feature>
<dbReference type="InterPro" id="IPR026992">
    <property type="entry name" value="DIOX_N"/>
</dbReference>
<dbReference type="InterPro" id="IPR044861">
    <property type="entry name" value="IPNS-like_FE2OG_OXY"/>
</dbReference>
<keyword evidence="2 4" id="KW-0479">Metal-binding</keyword>
<dbReference type="InterPro" id="IPR005123">
    <property type="entry name" value="Oxoglu/Fe-dep_dioxygenase_dom"/>
</dbReference>
<evidence type="ECO:0000256" key="1">
    <source>
        <dbReference type="ARBA" id="ARBA00008056"/>
    </source>
</evidence>
<dbReference type="PROSITE" id="PS51471">
    <property type="entry name" value="FE2OG_OXY"/>
    <property type="match status" value="1"/>
</dbReference>
<comment type="caution">
    <text evidence="6">The sequence shown here is derived from an EMBL/GenBank/DDBJ whole genome shotgun (WGS) entry which is preliminary data.</text>
</comment>
<name>A0ABQ8D0S8_BRANA</name>
<dbReference type="Pfam" id="PF03171">
    <property type="entry name" value="2OG-FeII_Oxy"/>
    <property type="match status" value="1"/>
</dbReference>
<evidence type="ECO:0000313" key="7">
    <source>
        <dbReference type="Proteomes" id="UP000824890"/>
    </source>
</evidence>
<dbReference type="EMBL" id="JAGKQM010000006">
    <property type="protein sequence ID" value="KAH0922952.1"/>
    <property type="molecule type" value="Genomic_DNA"/>
</dbReference>
<keyword evidence="4" id="KW-0560">Oxidoreductase</keyword>
<dbReference type="InterPro" id="IPR050295">
    <property type="entry name" value="Plant_2OG-oxidoreductases"/>
</dbReference>
<evidence type="ECO:0000256" key="3">
    <source>
        <dbReference type="ARBA" id="ARBA00023004"/>
    </source>
</evidence>
<dbReference type="PANTHER" id="PTHR47991">
    <property type="entry name" value="OXOGLUTARATE/IRON-DEPENDENT DIOXYGENASE"/>
    <property type="match status" value="1"/>
</dbReference>
<evidence type="ECO:0000313" key="6">
    <source>
        <dbReference type="EMBL" id="KAH0922952.1"/>
    </source>
</evidence>
<evidence type="ECO:0000259" key="5">
    <source>
        <dbReference type="PROSITE" id="PS51471"/>
    </source>
</evidence>
<organism evidence="6 7">
    <name type="scientific">Brassica napus</name>
    <name type="common">Rape</name>
    <dbReference type="NCBI Taxonomy" id="3708"/>
    <lineage>
        <taxon>Eukaryota</taxon>
        <taxon>Viridiplantae</taxon>
        <taxon>Streptophyta</taxon>
        <taxon>Embryophyta</taxon>
        <taxon>Tracheophyta</taxon>
        <taxon>Spermatophyta</taxon>
        <taxon>Magnoliopsida</taxon>
        <taxon>eudicotyledons</taxon>
        <taxon>Gunneridae</taxon>
        <taxon>Pentapetalae</taxon>
        <taxon>rosids</taxon>
        <taxon>malvids</taxon>
        <taxon>Brassicales</taxon>
        <taxon>Brassicaceae</taxon>
        <taxon>Brassiceae</taxon>
        <taxon>Brassica</taxon>
    </lineage>
</organism>
<evidence type="ECO:0000256" key="4">
    <source>
        <dbReference type="RuleBase" id="RU003682"/>
    </source>
</evidence>
<proteinExistence type="inferred from homology"/>
<comment type="similarity">
    <text evidence="1 4">Belongs to the iron/ascorbate-dependent oxidoreductase family.</text>
</comment>
<dbReference type="Proteomes" id="UP000824890">
    <property type="component" value="Unassembled WGS sequence"/>
</dbReference>
<keyword evidence="3 4" id="KW-0408">Iron</keyword>
<dbReference type="SUPFAM" id="SSF51197">
    <property type="entry name" value="Clavaminate synthase-like"/>
    <property type="match status" value="1"/>
</dbReference>
<accession>A0ABQ8D0S8</accession>
<dbReference type="Gene3D" id="2.60.120.330">
    <property type="entry name" value="B-lactam Antibiotic, Isopenicillin N Synthase, Chain"/>
    <property type="match status" value="1"/>
</dbReference>
<feature type="domain" description="Fe2OG dioxygenase" evidence="5">
    <location>
        <begin position="208"/>
        <end position="308"/>
    </location>
</feature>
<protein>
    <recommendedName>
        <fullName evidence="5">Fe2OG dioxygenase domain-containing protein</fullName>
    </recommendedName>
</protein>
<keyword evidence="7" id="KW-1185">Reference proteome</keyword>
<dbReference type="InterPro" id="IPR027443">
    <property type="entry name" value="IPNS-like_sf"/>
</dbReference>
<dbReference type="Pfam" id="PF14226">
    <property type="entry name" value="DIOX_N"/>
    <property type="match status" value="1"/>
</dbReference>
<gene>
    <name evidence="6" type="ORF">HID58_022970</name>
</gene>
<sequence length="348" mass="40140">QSSKLKLWERPLPPHGQHTTTFHYLNQTSWRPTSPSFPFTIMEVKKDQHTSPPSEMIPIVDLSNPDEELVSRAVVKASQEWGIFHVVNHGISMDLIRRLKEVGSQFFELPETEKKAVAKPDDSQDFEGYTRNLKYTEGEVWAENLFHRILPQSCINYKYWPRNPPQYREVTEEYTKETKKLSERLLGFLSEGLGLRHEALKEGLGGEKSEYVLRINNFPPNPQPDATLGLPEHTDIVALALIVTNEVPGLQVFHEDHWFDVQYVPSSITVTVGDQILRLSNGKYKNVLHRVTVDKEKQRMSWPVFVDANPDVVIRPLPELITGDNPSMFKPIVCKDFKYRRLFKLPVD</sequence>
<evidence type="ECO:0000256" key="2">
    <source>
        <dbReference type="ARBA" id="ARBA00022723"/>
    </source>
</evidence>
<reference evidence="6 7" key="1">
    <citation type="submission" date="2021-05" db="EMBL/GenBank/DDBJ databases">
        <title>Genome Assembly of Synthetic Allotetraploid Brassica napus Reveals Homoeologous Exchanges between Subgenomes.</title>
        <authorList>
            <person name="Davis J.T."/>
        </authorList>
    </citation>
    <scope>NUCLEOTIDE SEQUENCE [LARGE SCALE GENOMIC DNA]</scope>
    <source>
        <strain evidence="7">cv. Da-Ae</strain>
        <tissue evidence="6">Seedling</tissue>
    </source>
</reference>